<evidence type="ECO:0000313" key="3">
    <source>
        <dbReference type="Proteomes" id="UP000314294"/>
    </source>
</evidence>
<sequence length="184" mass="19068">MMPCAIQQSGTSTDKPPAAWSAPPTPTTRRFSASARMQVVHCAPATVTESAATASTAATTVSARAVCRSRVSASTDSCTLHCTWPVLCATHDIHSPSHSVCATTMLESMNAVTFHIGSAHATITSSEPARPSASPSGSRHAASMVLLLLLPPPLTEGSALRLHLKGRNGNLLGANQQLDVCLSQ</sequence>
<feature type="compositionally biased region" description="Polar residues" evidence="1">
    <location>
        <begin position="1"/>
        <end position="14"/>
    </location>
</feature>
<organism evidence="2 3">
    <name type="scientific">Liparis tanakae</name>
    <name type="common">Tanaka's snailfish</name>
    <dbReference type="NCBI Taxonomy" id="230148"/>
    <lineage>
        <taxon>Eukaryota</taxon>
        <taxon>Metazoa</taxon>
        <taxon>Chordata</taxon>
        <taxon>Craniata</taxon>
        <taxon>Vertebrata</taxon>
        <taxon>Euteleostomi</taxon>
        <taxon>Actinopterygii</taxon>
        <taxon>Neopterygii</taxon>
        <taxon>Teleostei</taxon>
        <taxon>Neoteleostei</taxon>
        <taxon>Acanthomorphata</taxon>
        <taxon>Eupercaria</taxon>
        <taxon>Perciformes</taxon>
        <taxon>Cottioidei</taxon>
        <taxon>Cottales</taxon>
        <taxon>Liparidae</taxon>
        <taxon>Liparis</taxon>
    </lineage>
</organism>
<name>A0A4Z2EMV2_9TELE</name>
<dbReference type="AlphaFoldDB" id="A0A4Z2EMV2"/>
<dbReference type="EMBL" id="SRLO01004741">
    <property type="protein sequence ID" value="TNN30216.1"/>
    <property type="molecule type" value="Genomic_DNA"/>
</dbReference>
<keyword evidence="3" id="KW-1185">Reference proteome</keyword>
<dbReference type="OrthoDB" id="8987023at2759"/>
<evidence type="ECO:0000256" key="1">
    <source>
        <dbReference type="SAM" id="MobiDB-lite"/>
    </source>
</evidence>
<protein>
    <submittedName>
        <fullName evidence="2">Uncharacterized protein</fullName>
    </submittedName>
</protein>
<proteinExistence type="predicted"/>
<dbReference type="Proteomes" id="UP000314294">
    <property type="component" value="Unassembled WGS sequence"/>
</dbReference>
<feature type="region of interest" description="Disordered" evidence="1">
    <location>
        <begin position="1"/>
        <end position="29"/>
    </location>
</feature>
<comment type="caution">
    <text evidence="2">The sequence shown here is derived from an EMBL/GenBank/DDBJ whole genome shotgun (WGS) entry which is preliminary data.</text>
</comment>
<evidence type="ECO:0000313" key="2">
    <source>
        <dbReference type="EMBL" id="TNN30216.1"/>
    </source>
</evidence>
<accession>A0A4Z2EMV2</accession>
<reference evidence="2 3" key="1">
    <citation type="submission" date="2019-03" db="EMBL/GenBank/DDBJ databases">
        <title>First draft genome of Liparis tanakae, snailfish: a comprehensive survey of snailfish specific genes.</title>
        <authorList>
            <person name="Kim W."/>
            <person name="Song I."/>
            <person name="Jeong J.-H."/>
            <person name="Kim D."/>
            <person name="Kim S."/>
            <person name="Ryu S."/>
            <person name="Song J.Y."/>
            <person name="Lee S.K."/>
        </authorList>
    </citation>
    <scope>NUCLEOTIDE SEQUENCE [LARGE SCALE GENOMIC DNA]</scope>
    <source>
        <tissue evidence="2">Muscle</tissue>
    </source>
</reference>
<gene>
    <name evidence="2" type="ORF">EYF80_059634</name>
</gene>